<organism evidence="3 4">
    <name type="scientific">Ilyodon furcidens</name>
    <name type="common">goldbreast splitfin</name>
    <dbReference type="NCBI Taxonomy" id="33524"/>
    <lineage>
        <taxon>Eukaryota</taxon>
        <taxon>Metazoa</taxon>
        <taxon>Chordata</taxon>
        <taxon>Craniata</taxon>
        <taxon>Vertebrata</taxon>
        <taxon>Euteleostomi</taxon>
        <taxon>Actinopterygii</taxon>
        <taxon>Neopterygii</taxon>
        <taxon>Teleostei</taxon>
        <taxon>Neoteleostei</taxon>
        <taxon>Acanthomorphata</taxon>
        <taxon>Ovalentaria</taxon>
        <taxon>Atherinomorphae</taxon>
        <taxon>Cyprinodontiformes</taxon>
        <taxon>Goodeidae</taxon>
        <taxon>Ilyodon</taxon>
    </lineage>
</organism>
<evidence type="ECO:0000256" key="1">
    <source>
        <dbReference type="SAM" id="MobiDB-lite"/>
    </source>
</evidence>
<dbReference type="EMBL" id="JAHRIQ010004904">
    <property type="protein sequence ID" value="MEQ2222919.1"/>
    <property type="molecule type" value="Genomic_DNA"/>
</dbReference>
<feature type="compositionally biased region" description="Polar residues" evidence="1">
    <location>
        <begin position="71"/>
        <end position="87"/>
    </location>
</feature>
<dbReference type="Proteomes" id="UP001482620">
    <property type="component" value="Unassembled WGS sequence"/>
</dbReference>
<sequence length="132" mass="15112">MSVIPNIVNVRKKAQQRLYFLRQLKRFNLSQEQLVIFYTAIFPPPRSSWSSSTPPYFSLPRLPPSQCDLAHQQNRTGPDCNEQSGLQRGSPGLTFPQSRTYTDLGSGKRLLKSLQTPHTTYLDFRQVSATKR</sequence>
<proteinExistence type="predicted"/>
<comment type="caution">
    <text evidence="3">The sequence shown here is derived from an EMBL/GenBank/DDBJ whole genome shotgun (WGS) entry which is preliminary data.</text>
</comment>
<protein>
    <recommendedName>
        <fullName evidence="2">Alkylated DNA repair protein AlkB homologue 8 N-terminal domain-containing protein</fullName>
    </recommendedName>
</protein>
<feature type="domain" description="Alkylated DNA repair protein AlkB homologue 8 N-terminal" evidence="2">
    <location>
        <begin position="6"/>
        <end position="41"/>
    </location>
</feature>
<dbReference type="InterPro" id="IPR015095">
    <property type="entry name" value="AlkB_hom8_N"/>
</dbReference>
<gene>
    <name evidence="3" type="ORF">ILYODFUR_031505</name>
</gene>
<name>A0ABV0SQR8_9TELE</name>
<evidence type="ECO:0000313" key="3">
    <source>
        <dbReference type="EMBL" id="MEQ2222919.1"/>
    </source>
</evidence>
<reference evidence="3 4" key="1">
    <citation type="submission" date="2021-06" db="EMBL/GenBank/DDBJ databases">
        <authorList>
            <person name="Palmer J.M."/>
        </authorList>
    </citation>
    <scope>NUCLEOTIDE SEQUENCE [LARGE SCALE GENOMIC DNA]</scope>
    <source>
        <strain evidence="4">if_2019</strain>
        <tissue evidence="3">Muscle</tissue>
    </source>
</reference>
<keyword evidence="4" id="KW-1185">Reference proteome</keyword>
<evidence type="ECO:0000313" key="4">
    <source>
        <dbReference type="Proteomes" id="UP001482620"/>
    </source>
</evidence>
<evidence type="ECO:0000259" key="2">
    <source>
        <dbReference type="Pfam" id="PF09004"/>
    </source>
</evidence>
<accession>A0ABV0SQR8</accession>
<feature type="region of interest" description="Disordered" evidence="1">
    <location>
        <begin position="71"/>
        <end position="99"/>
    </location>
</feature>
<dbReference type="Pfam" id="PF09004">
    <property type="entry name" value="ALKBH8_N"/>
    <property type="match status" value="1"/>
</dbReference>